<protein>
    <submittedName>
        <fullName evidence="2">DUF2256 domain-containing protein</fullName>
    </submittedName>
</protein>
<keyword evidence="1" id="KW-1185">Reference proteome</keyword>
<name>A0A1I7X025_HETBA</name>
<evidence type="ECO:0000313" key="1">
    <source>
        <dbReference type="Proteomes" id="UP000095283"/>
    </source>
</evidence>
<dbReference type="AlphaFoldDB" id="A0A1I7X025"/>
<dbReference type="Proteomes" id="UP000095283">
    <property type="component" value="Unplaced"/>
</dbReference>
<sequence>MSIIIYKAVNTCEFCKIEIFDKRWINKRKESKIPYCTPMYFIKTHWNISEMNFS</sequence>
<proteinExistence type="predicted"/>
<accession>A0A1I7X025</accession>
<reference evidence="2" key="1">
    <citation type="submission" date="2016-11" db="UniProtKB">
        <authorList>
            <consortium name="WormBaseParasite"/>
        </authorList>
    </citation>
    <scope>IDENTIFICATION</scope>
</reference>
<evidence type="ECO:0000313" key="2">
    <source>
        <dbReference type="WBParaSite" id="Hba_10783"/>
    </source>
</evidence>
<organism evidence="1 2">
    <name type="scientific">Heterorhabditis bacteriophora</name>
    <name type="common">Entomopathogenic nematode worm</name>
    <dbReference type="NCBI Taxonomy" id="37862"/>
    <lineage>
        <taxon>Eukaryota</taxon>
        <taxon>Metazoa</taxon>
        <taxon>Ecdysozoa</taxon>
        <taxon>Nematoda</taxon>
        <taxon>Chromadorea</taxon>
        <taxon>Rhabditida</taxon>
        <taxon>Rhabditina</taxon>
        <taxon>Rhabditomorpha</taxon>
        <taxon>Strongyloidea</taxon>
        <taxon>Heterorhabditidae</taxon>
        <taxon>Heterorhabditis</taxon>
    </lineage>
</organism>
<dbReference type="WBParaSite" id="Hba_10783">
    <property type="protein sequence ID" value="Hba_10783"/>
    <property type="gene ID" value="Hba_10783"/>
</dbReference>